<dbReference type="STRING" id="1123010.SAMN02745724_02417"/>
<dbReference type="InterPro" id="IPR036291">
    <property type="entry name" value="NAD(P)-bd_dom_sf"/>
</dbReference>
<reference evidence="3 4" key="1">
    <citation type="submission" date="2016-10" db="EMBL/GenBank/DDBJ databases">
        <authorList>
            <person name="de Groot N.N."/>
        </authorList>
    </citation>
    <scope>NUCLEOTIDE SEQUENCE [LARGE SCALE GENOMIC DNA]</scope>
    <source>
        <strain evidence="3 4">DSM 6059</strain>
    </source>
</reference>
<organism evidence="3 4">
    <name type="scientific">Pseudoalteromonas denitrificans DSM 6059</name>
    <dbReference type="NCBI Taxonomy" id="1123010"/>
    <lineage>
        <taxon>Bacteria</taxon>
        <taxon>Pseudomonadati</taxon>
        <taxon>Pseudomonadota</taxon>
        <taxon>Gammaproteobacteria</taxon>
        <taxon>Alteromonadales</taxon>
        <taxon>Pseudoalteromonadaceae</taxon>
        <taxon>Pseudoalteromonas</taxon>
    </lineage>
</organism>
<dbReference type="Gene3D" id="3.50.50.60">
    <property type="entry name" value="FAD/NAD(P)-binding domain"/>
    <property type="match status" value="1"/>
</dbReference>
<dbReference type="GO" id="GO:0016491">
    <property type="term" value="F:oxidoreductase activity"/>
    <property type="evidence" value="ECO:0007669"/>
    <property type="project" value="UniProtKB-KW"/>
</dbReference>
<dbReference type="RefSeq" id="WP_091984034.1">
    <property type="nucleotide sequence ID" value="NZ_FOLO01000017.1"/>
</dbReference>
<evidence type="ECO:0000313" key="3">
    <source>
        <dbReference type="EMBL" id="SFC74183.1"/>
    </source>
</evidence>
<dbReference type="EMBL" id="FOLO01000017">
    <property type="protein sequence ID" value="SFC74183.1"/>
    <property type="molecule type" value="Genomic_DNA"/>
</dbReference>
<protein>
    <submittedName>
        <fullName evidence="3">FAD dependent oxidoreductase</fullName>
    </submittedName>
</protein>
<evidence type="ECO:0000259" key="2">
    <source>
        <dbReference type="Pfam" id="PF01266"/>
    </source>
</evidence>
<evidence type="ECO:0000313" key="4">
    <source>
        <dbReference type="Proteomes" id="UP000198862"/>
    </source>
</evidence>
<dbReference type="InterPro" id="IPR006076">
    <property type="entry name" value="FAD-dep_OxRdtase"/>
</dbReference>
<name>A0A1I1LV47_9GAMM</name>
<dbReference type="AlphaFoldDB" id="A0A1I1LV47"/>
<dbReference type="SUPFAM" id="SSF51735">
    <property type="entry name" value="NAD(P)-binding Rossmann-fold domains"/>
    <property type="match status" value="1"/>
</dbReference>
<dbReference type="OrthoDB" id="1401001at2"/>
<dbReference type="SUPFAM" id="SSF51905">
    <property type="entry name" value="FAD/NAD(P)-binding domain"/>
    <property type="match status" value="1"/>
</dbReference>
<dbReference type="InterPro" id="IPR036188">
    <property type="entry name" value="FAD/NAD-bd_sf"/>
</dbReference>
<proteinExistence type="predicted"/>
<sequence>MPDNHQLNSQPESPHIGIIGGGIAGSTIALRLAELGIKVTLIEKGSSLVNGPPICHLHAGGNLYREISEQQCLTLLRQSIDTLKVYKHSANIRPTVIALPQHDKSQPEDLIPRLNILQAEYQQLIEQDSSNQVLGPSDNYFRLYSKSKLIKLAKKALPLKAQNSDDWMIPVAKNLDFDTVKFPLILVQEYGLSAFRLAATTILATDKLNTCQVLTNTKAINITKTKNSWKIKTNNMNSPIIAVDYLVNACGFKTGEIDDMLMLKRHRMVEFKAAYITHWHECKGQWPEVIVHGERGTPQGMAQLTPYANGYFQLHGMTQDITLFKDGLVSTSETSAQPQLEQKFINKIDNAWQAQNVFARTKKSIEHMTQFIPKFCSAQMGGNPLFGAQQIPGNDPDLRAADVTFNDNNYARAEIVKASSALDSANLIINKLIEKGLIQLNKSDIKLQFSVTHSLTQAEVTKKALSLAKQRNYPTDLAKVTNT</sequence>
<dbReference type="Pfam" id="PF01266">
    <property type="entry name" value="DAO"/>
    <property type="match status" value="1"/>
</dbReference>
<feature type="domain" description="FAD dependent oxidoreductase" evidence="2">
    <location>
        <begin position="16"/>
        <end position="47"/>
    </location>
</feature>
<gene>
    <name evidence="3" type="ORF">SAMN02745724_02417</name>
</gene>
<keyword evidence="4" id="KW-1185">Reference proteome</keyword>
<keyword evidence="1" id="KW-0560">Oxidoreductase</keyword>
<evidence type="ECO:0000256" key="1">
    <source>
        <dbReference type="ARBA" id="ARBA00023002"/>
    </source>
</evidence>
<accession>A0A1I1LV47</accession>
<dbReference type="Proteomes" id="UP000198862">
    <property type="component" value="Unassembled WGS sequence"/>
</dbReference>